<dbReference type="InterPro" id="IPR029068">
    <property type="entry name" value="Glyas_Bleomycin-R_OHBP_Dase"/>
</dbReference>
<dbReference type="InterPro" id="IPR004360">
    <property type="entry name" value="Glyas_Fos-R_dOase_dom"/>
</dbReference>
<dbReference type="GO" id="GO:0051213">
    <property type="term" value="F:dioxygenase activity"/>
    <property type="evidence" value="ECO:0007669"/>
    <property type="project" value="UniProtKB-KW"/>
</dbReference>
<proteinExistence type="predicted"/>
<dbReference type="InterPro" id="IPR037523">
    <property type="entry name" value="VOC_core"/>
</dbReference>
<dbReference type="AlphaFoldDB" id="A0A1N6IGA5"/>
<keyword evidence="2" id="KW-0560">Oxidoreductase</keyword>
<dbReference type="EMBL" id="FSRO01000001">
    <property type="protein sequence ID" value="SIO31023.1"/>
    <property type="molecule type" value="Genomic_DNA"/>
</dbReference>
<dbReference type="Proteomes" id="UP000185062">
    <property type="component" value="Unassembled WGS sequence"/>
</dbReference>
<keyword evidence="3" id="KW-1185">Reference proteome</keyword>
<dbReference type="PANTHER" id="PTHR46142">
    <property type="match status" value="1"/>
</dbReference>
<sequence>MAIDGMNHFTVLTSNLEQCKAFYIDVLGFTEGYRPPLASSGAWLYAGNQPILHIMAGRPLPAQAQGIIDHMAFTASDLQSVINTLNQHNIKYELRRQKDSQTWQLFCYDPDGAKIELDFSANEPEPKGISNTTL</sequence>
<dbReference type="STRING" id="44575.SAMN05216419_102133"/>
<reference evidence="2 3" key="1">
    <citation type="submission" date="2016-12" db="EMBL/GenBank/DDBJ databases">
        <authorList>
            <person name="Song W.-J."/>
            <person name="Kurnit D.M."/>
        </authorList>
    </citation>
    <scope>NUCLEOTIDE SEQUENCE [LARGE SCALE GENOMIC DNA]</scope>
    <source>
        <strain evidence="2 3">ATCC 49181</strain>
    </source>
</reference>
<gene>
    <name evidence="2" type="ORF">SAMN02743940_1789</name>
</gene>
<keyword evidence="2" id="KW-0223">Dioxygenase</keyword>
<dbReference type="PANTHER" id="PTHR46142:SF3">
    <property type="entry name" value="F18B13.24 PROTEIN"/>
    <property type="match status" value="1"/>
</dbReference>
<name>A0A1N6IGA5_9PROT</name>
<organism evidence="2 3">
    <name type="scientific">Nitrosomonas cryotolerans ATCC 49181</name>
    <dbReference type="NCBI Taxonomy" id="1131553"/>
    <lineage>
        <taxon>Bacteria</taxon>
        <taxon>Pseudomonadati</taxon>
        <taxon>Pseudomonadota</taxon>
        <taxon>Betaproteobacteria</taxon>
        <taxon>Nitrosomonadales</taxon>
        <taxon>Nitrosomonadaceae</taxon>
        <taxon>Nitrosomonas</taxon>
    </lineage>
</organism>
<evidence type="ECO:0000313" key="2">
    <source>
        <dbReference type="EMBL" id="SIO31023.1"/>
    </source>
</evidence>
<accession>A0A1N6IGA5</accession>
<protein>
    <submittedName>
        <fullName evidence="2">Catechol 2,3-dioxygenase</fullName>
    </submittedName>
</protein>
<feature type="domain" description="VOC" evidence="1">
    <location>
        <begin position="5"/>
        <end position="120"/>
    </location>
</feature>
<dbReference type="PROSITE" id="PS51819">
    <property type="entry name" value="VOC"/>
    <property type="match status" value="1"/>
</dbReference>
<dbReference type="eggNOG" id="COG0346">
    <property type="taxonomic scope" value="Bacteria"/>
</dbReference>
<dbReference type="Gene3D" id="3.10.180.10">
    <property type="entry name" value="2,3-Dihydroxybiphenyl 1,2-Dioxygenase, domain 1"/>
    <property type="match status" value="1"/>
</dbReference>
<dbReference type="RefSeq" id="WP_028461709.1">
    <property type="nucleotide sequence ID" value="NZ_FSRO01000001.1"/>
</dbReference>
<dbReference type="SUPFAM" id="SSF54593">
    <property type="entry name" value="Glyoxalase/Bleomycin resistance protein/Dihydroxybiphenyl dioxygenase"/>
    <property type="match status" value="1"/>
</dbReference>
<evidence type="ECO:0000259" key="1">
    <source>
        <dbReference type="PROSITE" id="PS51819"/>
    </source>
</evidence>
<evidence type="ECO:0000313" key="3">
    <source>
        <dbReference type="Proteomes" id="UP000185062"/>
    </source>
</evidence>
<dbReference type="Pfam" id="PF00903">
    <property type="entry name" value="Glyoxalase"/>
    <property type="match status" value="1"/>
</dbReference>